<accession>A0A7I4YTR4</accession>
<dbReference type="OMA" id="WSKQMQE"/>
<sequence length="415" mass="45506">MGDADHKWPGAKQEPVSKQFQPKKYKDSGQEWRMEKKEAANQPLYAYTPFKANSLNRATTPLASISEQHYSNGTLRRPNQPNPFVYPNQPPSRNALHEPPQSHSTPKATHHMQVRPESAAQMTKEQKLTWGRLPPAAGFRSASAMGRPVSRQSDTGIGHCVGSRYQSYCTLPRPEEMTPETLSEMHSNLHAFYPNGAPKLVSRPPSVATMVLGMPPPGMASDFVRPPSAFMAPNVVMPPPAPPKPQEIVSWNTLSVMCSMQVLCSLAIFGIGVGRMLEGAKWAIGIELIYALLVMVAGLSGIYAVRQRSYTAATLVFSLTAISAVLAIPPFIVGLFPAIPWAFSEATPTAFINKREPLELDFGLSLVILIQVLLSVVICVSGCRSFGVLCGMVEENKLHRDLHKAFHEMDLPQKA</sequence>
<feature type="region of interest" description="Disordered" evidence="1">
    <location>
        <begin position="1"/>
        <end position="53"/>
    </location>
</feature>
<evidence type="ECO:0000256" key="2">
    <source>
        <dbReference type="SAM" id="Phobius"/>
    </source>
</evidence>
<feature type="transmembrane region" description="Helical" evidence="2">
    <location>
        <begin position="362"/>
        <end position="383"/>
    </location>
</feature>
<dbReference type="WBParaSite" id="HCON_00135930-00001">
    <property type="protein sequence ID" value="HCON_00135930-00001"/>
    <property type="gene ID" value="HCON_00135930"/>
</dbReference>
<keyword evidence="3" id="KW-1185">Reference proteome</keyword>
<dbReference type="OrthoDB" id="5788007at2759"/>
<feature type="region of interest" description="Disordered" evidence="1">
    <location>
        <begin position="71"/>
        <end position="125"/>
    </location>
</feature>
<keyword evidence="2" id="KW-0472">Membrane</keyword>
<feature type="transmembrane region" description="Helical" evidence="2">
    <location>
        <begin position="282"/>
        <end position="305"/>
    </location>
</feature>
<protein>
    <submittedName>
        <fullName evidence="4">Transmembrane protein</fullName>
    </submittedName>
</protein>
<dbReference type="AlphaFoldDB" id="A0A7I4YTR4"/>
<organism evidence="3 4">
    <name type="scientific">Haemonchus contortus</name>
    <name type="common">Barber pole worm</name>
    <dbReference type="NCBI Taxonomy" id="6289"/>
    <lineage>
        <taxon>Eukaryota</taxon>
        <taxon>Metazoa</taxon>
        <taxon>Ecdysozoa</taxon>
        <taxon>Nematoda</taxon>
        <taxon>Chromadorea</taxon>
        <taxon>Rhabditida</taxon>
        <taxon>Rhabditina</taxon>
        <taxon>Rhabditomorpha</taxon>
        <taxon>Strongyloidea</taxon>
        <taxon>Trichostrongylidae</taxon>
        <taxon>Haemonchus</taxon>
    </lineage>
</organism>
<reference evidence="4" key="1">
    <citation type="submission" date="2020-12" db="UniProtKB">
        <authorList>
            <consortium name="WormBaseParasite"/>
        </authorList>
    </citation>
    <scope>IDENTIFICATION</scope>
    <source>
        <strain evidence="4">MHco3</strain>
    </source>
</reference>
<dbReference type="Proteomes" id="UP000025227">
    <property type="component" value="Unplaced"/>
</dbReference>
<feature type="transmembrane region" description="Helical" evidence="2">
    <location>
        <begin position="312"/>
        <end position="342"/>
    </location>
</feature>
<feature type="transmembrane region" description="Helical" evidence="2">
    <location>
        <begin position="254"/>
        <end position="276"/>
    </location>
</feature>
<evidence type="ECO:0000313" key="4">
    <source>
        <dbReference type="WBParaSite" id="HCON_00135930-00001"/>
    </source>
</evidence>
<name>A0A7I4YTR4_HAECO</name>
<proteinExistence type="predicted"/>
<evidence type="ECO:0000256" key="1">
    <source>
        <dbReference type="SAM" id="MobiDB-lite"/>
    </source>
</evidence>
<evidence type="ECO:0000313" key="3">
    <source>
        <dbReference type="Proteomes" id="UP000025227"/>
    </source>
</evidence>
<feature type="compositionally biased region" description="Basic and acidic residues" evidence="1">
    <location>
        <begin position="24"/>
        <end position="39"/>
    </location>
</feature>
<keyword evidence="2" id="KW-0812">Transmembrane</keyword>
<keyword evidence="2" id="KW-1133">Transmembrane helix</keyword>